<feature type="binding site" evidence="18">
    <location>
        <position position="541"/>
    </location>
    <ligand>
        <name>ATP</name>
        <dbReference type="ChEBI" id="CHEBI:30616"/>
    </ligand>
</feature>
<dbReference type="InterPro" id="IPR024171">
    <property type="entry name" value="SRK-like_kinase"/>
</dbReference>
<evidence type="ECO:0000256" key="9">
    <source>
        <dbReference type="ARBA" id="ARBA00022840"/>
    </source>
</evidence>
<comment type="similarity">
    <text evidence="17">Belongs to the protein kinase superfamily. Ser/Thr protein kinase family.</text>
</comment>
<name>A0AAF0X0N8_DAUCS</name>
<keyword evidence="11 20" id="KW-0472">Membrane</keyword>
<keyword evidence="9 17" id="KW-0067">ATP-binding</keyword>
<feature type="chain" id="PRO_5042045937" description="Receptor-like serine/threonine-protein kinase" evidence="21">
    <location>
        <begin position="20"/>
        <end position="871"/>
    </location>
</feature>
<dbReference type="InterPro" id="IPR017441">
    <property type="entry name" value="Protein_kinase_ATP_BS"/>
</dbReference>
<evidence type="ECO:0000259" key="23">
    <source>
        <dbReference type="PROSITE" id="PS50927"/>
    </source>
</evidence>
<comment type="catalytic activity">
    <reaction evidence="16 17">
        <text>L-seryl-[protein] + ATP = O-phospho-L-seryl-[protein] + ADP + H(+)</text>
        <dbReference type="Rhea" id="RHEA:17989"/>
        <dbReference type="Rhea" id="RHEA-COMP:9863"/>
        <dbReference type="Rhea" id="RHEA-COMP:11604"/>
        <dbReference type="ChEBI" id="CHEBI:15378"/>
        <dbReference type="ChEBI" id="CHEBI:29999"/>
        <dbReference type="ChEBI" id="CHEBI:30616"/>
        <dbReference type="ChEBI" id="CHEBI:83421"/>
        <dbReference type="ChEBI" id="CHEBI:456216"/>
        <dbReference type="EC" id="2.7.11.1"/>
    </reaction>
</comment>
<comment type="subcellular location">
    <subcellularLocation>
        <location evidence="1">Membrane</location>
        <topology evidence="1">Single-pass membrane protein</topology>
    </subcellularLocation>
</comment>
<dbReference type="SMART" id="SM00220">
    <property type="entry name" value="S_TKc"/>
    <property type="match status" value="1"/>
</dbReference>
<keyword evidence="3" id="KW-0245">EGF-like domain</keyword>
<feature type="region of interest" description="Disordered" evidence="19">
    <location>
        <begin position="832"/>
        <end position="857"/>
    </location>
</feature>
<dbReference type="SUPFAM" id="SSF51110">
    <property type="entry name" value="alpha-D-mannose-specific plant lectins"/>
    <property type="match status" value="1"/>
</dbReference>
<evidence type="ECO:0000256" key="2">
    <source>
        <dbReference type="ARBA" id="ARBA00022527"/>
    </source>
</evidence>
<dbReference type="AlphaFoldDB" id="A0AAF0X0N8"/>
<dbReference type="InterPro" id="IPR036426">
    <property type="entry name" value="Bulb-type_lectin_dom_sf"/>
</dbReference>
<feature type="transmembrane region" description="Helical" evidence="20">
    <location>
        <begin position="443"/>
        <end position="467"/>
    </location>
</feature>
<dbReference type="Gene3D" id="2.90.10.30">
    <property type="match status" value="1"/>
</dbReference>
<evidence type="ECO:0000256" key="10">
    <source>
        <dbReference type="ARBA" id="ARBA00022989"/>
    </source>
</evidence>
<dbReference type="FunFam" id="1.10.510.10:FF:000589">
    <property type="entry name" value="Serine/threonine-protein kinase"/>
    <property type="match status" value="1"/>
</dbReference>
<protein>
    <recommendedName>
        <fullName evidence="17">Receptor-like serine/threonine-protein kinase</fullName>
        <ecNumber evidence="17">2.7.11.1</ecNumber>
    </recommendedName>
</protein>
<comment type="catalytic activity">
    <reaction evidence="15 17">
        <text>L-threonyl-[protein] + ATP = O-phospho-L-threonyl-[protein] + ADP + H(+)</text>
        <dbReference type="Rhea" id="RHEA:46608"/>
        <dbReference type="Rhea" id="RHEA-COMP:11060"/>
        <dbReference type="Rhea" id="RHEA-COMP:11605"/>
        <dbReference type="ChEBI" id="CHEBI:15378"/>
        <dbReference type="ChEBI" id="CHEBI:30013"/>
        <dbReference type="ChEBI" id="CHEBI:30616"/>
        <dbReference type="ChEBI" id="CHEBI:61977"/>
        <dbReference type="ChEBI" id="CHEBI:456216"/>
        <dbReference type="EC" id="2.7.11.1"/>
    </reaction>
</comment>
<dbReference type="PANTHER" id="PTHR47976">
    <property type="entry name" value="G-TYPE LECTIN S-RECEPTOR-LIKE SERINE/THREONINE-PROTEIN KINASE SD2-5"/>
    <property type="match status" value="1"/>
</dbReference>
<evidence type="ECO:0000256" key="21">
    <source>
        <dbReference type="SAM" id="SignalP"/>
    </source>
</evidence>
<dbReference type="GO" id="GO:0005524">
    <property type="term" value="F:ATP binding"/>
    <property type="evidence" value="ECO:0007669"/>
    <property type="project" value="UniProtKB-UniRule"/>
</dbReference>
<evidence type="ECO:0000256" key="5">
    <source>
        <dbReference type="ARBA" id="ARBA00022692"/>
    </source>
</evidence>
<keyword evidence="14" id="KW-0325">Glycoprotein</keyword>
<keyword evidence="13" id="KW-0675">Receptor</keyword>
<sequence>MASFIFFLSFSLSWAIVSGISWSEFLYPNFTASHYKFIDGGGSFLFSRNGTFKAAMSSPGTQQTRYYFCVIHVVSHNIVWSANRDAPVSSSAQMILDFNGIKIIEEDGSLKWSTPGLRSSVSALELTETGNLILMDKFNGTLWESFHYPTDTILIGQKLPVGRWLSSAKTEDDLSTGDYKLSITADDAILQWHNQIYWKFSMATKAYTNSNQAVEYMAVNQTGLYLFGHNGSVVVVQLNLEQSNFRMIKLDVSGQFIVSSYSTADRNPDFAGPVDRCRIPFICGSVGLCTDDSQSGAPLCSCPSNFKAGSSKTNDCVPSDASYSLLVSCNSTRNGTKLNSSSLISYLRLGYGTDYFATDFAAPIKYGINLTSCQDLCSARCSCLGVFFGNSSGSCYQLENELGSFRLSSSSENDQLGFIKTIVGPPSSRGGGDNGFGSQSSNFPIVALVLLPSSGFFLLVLLAFLWCRRSRVYTKGKTKVSRPSSPSEDIDAFSIMGLPTRFDYAELEKATDGFKIKIGSGGFGTVYKGTLPDGTEVAVKKITNLGLQGKKDFCTEIAIIGNVHHVNLVKLKGFCAQGRERMLVYEYMNRGSLDCTLFGTGPVLEWQERLDIALGIARGLAYLHSGCEHKIIHCDVKPENILLQEQFQAKISDFGLSKLLTPEQSSLFTTMRGTRGYLAPEWLTSSAISDKTDVYSYGMVLLELVSGRKNCLFRARSHSTSDDNSNGAPSSSSSSQGLIYFPLFALDMHEEGRYLELADSRLEGRVTSEEVEKLVCVALCCVHEEPTLRPNMGSVVSMLEGEIPLCQPNLASLNFLRFYGRRFAESSAVEESSGKDSVTLFPKANNSRDRTNSGSNTYFSYISSQQVSGPR</sequence>
<dbReference type="InterPro" id="IPR011009">
    <property type="entry name" value="Kinase-like_dom_sf"/>
</dbReference>
<evidence type="ECO:0000313" key="24">
    <source>
        <dbReference type="EMBL" id="WOG97495.1"/>
    </source>
</evidence>
<dbReference type="InterPro" id="IPR051343">
    <property type="entry name" value="G-type_lectin_kinases/EP1-like"/>
</dbReference>
<keyword evidence="4 17" id="KW-0808">Transferase</keyword>
<dbReference type="InterPro" id="IPR001480">
    <property type="entry name" value="Bulb-type_lectin_dom"/>
</dbReference>
<dbReference type="Pfam" id="PF00069">
    <property type="entry name" value="Pkinase"/>
    <property type="match status" value="1"/>
</dbReference>
<proteinExistence type="inferred from homology"/>
<evidence type="ECO:0000256" key="18">
    <source>
        <dbReference type="PROSITE-ProRule" id="PRU10141"/>
    </source>
</evidence>
<feature type="domain" description="Bulb-type lectin" evidence="23">
    <location>
        <begin position="29"/>
        <end position="147"/>
    </location>
</feature>
<dbReference type="PROSITE" id="PS50011">
    <property type="entry name" value="PROTEIN_KINASE_DOM"/>
    <property type="match status" value="1"/>
</dbReference>
<keyword evidence="2 17" id="KW-0723">Serine/threonine-protein kinase</keyword>
<dbReference type="PIRSF" id="PIRSF000641">
    <property type="entry name" value="SRK"/>
    <property type="match status" value="1"/>
</dbReference>
<dbReference type="Gene3D" id="1.10.510.10">
    <property type="entry name" value="Transferase(Phosphotransferase) domain 1"/>
    <property type="match status" value="1"/>
</dbReference>
<evidence type="ECO:0000256" key="12">
    <source>
        <dbReference type="ARBA" id="ARBA00023157"/>
    </source>
</evidence>
<dbReference type="EMBL" id="CP093346">
    <property type="protein sequence ID" value="WOG97495.1"/>
    <property type="molecule type" value="Genomic_DNA"/>
</dbReference>
<dbReference type="EC" id="2.7.11.1" evidence="17"/>
<gene>
    <name evidence="24" type="ORF">DCAR_0416835</name>
</gene>
<evidence type="ECO:0000256" key="1">
    <source>
        <dbReference type="ARBA" id="ARBA00004167"/>
    </source>
</evidence>
<dbReference type="PROSITE" id="PS50927">
    <property type="entry name" value="BULB_LECTIN"/>
    <property type="match status" value="1"/>
</dbReference>
<dbReference type="FunFam" id="3.30.200.20:FF:000178">
    <property type="entry name" value="serine/threonine-protein kinase PBS1-like"/>
    <property type="match status" value="1"/>
</dbReference>
<organism evidence="24 25">
    <name type="scientific">Daucus carota subsp. sativus</name>
    <name type="common">Carrot</name>
    <dbReference type="NCBI Taxonomy" id="79200"/>
    <lineage>
        <taxon>Eukaryota</taxon>
        <taxon>Viridiplantae</taxon>
        <taxon>Streptophyta</taxon>
        <taxon>Embryophyta</taxon>
        <taxon>Tracheophyta</taxon>
        <taxon>Spermatophyta</taxon>
        <taxon>Magnoliopsida</taxon>
        <taxon>eudicotyledons</taxon>
        <taxon>Gunneridae</taxon>
        <taxon>Pentapetalae</taxon>
        <taxon>asterids</taxon>
        <taxon>campanulids</taxon>
        <taxon>Apiales</taxon>
        <taxon>Apiaceae</taxon>
        <taxon>Apioideae</taxon>
        <taxon>Scandiceae</taxon>
        <taxon>Daucinae</taxon>
        <taxon>Daucus</taxon>
        <taxon>Daucus sect. Daucus</taxon>
    </lineage>
</organism>
<keyword evidence="8 17" id="KW-0418">Kinase</keyword>
<evidence type="ECO:0000256" key="7">
    <source>
        <dbReference type="ARBA" id="ARBA00022741"/>
    </source>
</evidence>
<evidence type="ECO:0000313" key="25">
    <source>
        <dbReference type="Proteomes" id="UP000077755"/>
    </source>
</evidence>
<accession>A0AAF0X0N8</accession>
<evidence type="ECO:0000256" key="8">
    <source>
        <dbReference type="ARBA" id="ARBA00022777"/>
    </source>
</evidence>
<dbReference type="GO" id="GO:0004674">
    <property type="term" value="F:protein serine/threonine kinase activity"/>
    <property type="evidence" value="ECO:0007669"/>
    <property type="project" value="UniProtKB-KW"/>
</dbReference>
<evidence type="ECO:0000256" key="17">
    <source>
        <dbReference type="PIRNR" id="PIRNR000641"/>
    </source>
</evidence>
<feature type="domain" description="Protein kinase" evidence="22">
    <location>
        <begin position="512"/>
        <end position="810"/>
    </location>
</feature>
<evidence type="ECO:0000256" key="15">
    <source>
        <dbReference type="ARBA" id="ARBA00047899"/>
    </source>
</evidence>
<evidence type="ECO:0000256" key="16">
    <source>
        <dbReference type="ARBA" id="ARBA00048679"/>
    </source>
</evidence>
<keyword evidence="5 20" id="KW-0812">Transmembrane</keyword>
<reference evidence="24" key="2">
    <citation type="submission" date="2022-03" db="EMBL/GenBank/DDBJ databases">
        <title>Draft title - Genomic analysis of global carrot germplasm unveils the trajectory of domestication and the origin of high carotenoid orange carrot.</title>
        <authorList>
            <person name="Iorizzo M."/>
            <person name="Ellison S."/>
            <person name="Senalik D."/>
            <person name="Macko-Podgorni A."/>
            <person name="Grzebelus D."/>
            <person name="Bostan H."/>
            <person name="Rolling W."/>
            <person name="Curaba J."/>
            <person name="Simon P."/>
        </authorList>
    </citation>
    <scope>NUCLEOTIDE SEQUENCE</scope>
    <source>
        <tissue evidence="24">Leaf</tissue>
    </source>
</reference>
<dbReference type="KEGG" id="dcr:108218330"/>
<dbReference type="InterPro" id="IPR000719">
    <property type="entry name" value="Prot_kinase_dom"/>
</dbReference>
<dbReference type="PROSITE" id="PS00108">
    <property type="entry name" value="PROTEIN_KINASE_ST"/>
    <property type="match status" value="1"/>
</dbReference>
<evidence type="ECO:0000256" key="14">
    <source>
        <dbReference type="ARBA" id="ARBA00023180"/>
    </source>
</evidence>
<dbReference type="Pfam" id="PF01453">
    <property type="entry name" value="B_lectin"/>
    <property type="match status" value="1"/>
</dbReference>
<dbReference type="GO" id="GO:0016020">
    <property type="term" value="C:membrane"/>
    <property type="evidence" value="ECO:0007669"/>
    <property type="project" value="UniProtKB-SubCell"/>
</dbReference>
<keyword evidence="6 21" id="KW-0732">Signal</keyword>
<dbReference type="PANTHER" id="PTHR47976:SF52">
    <property type="entry name" value="PROTEIN KINASE DOMAIN-CONTAINING PROTEIN"/>
    <property type="match status" value="1"/>
</dbReference>
<evidence type="ECO:0000256" key="20">
    <source>
        <dbReference type="SAM" id="Phobius"/>
    </source>
</evidence>
<feature type="signal peptide" evidence="21">
    <location>
        <begin position="1"/>
        <end position="19"/>
    </location>
</feature>
<evidence type="ECO:0000256" key="6">
    <source>
        <dbReference type="ARBA" id="ARBA00022729"/>
    </source>
</evidence>
<dbReference type="SUPFAM" id="SSF56112">
    <property type="entry name" value="Protein kinase-like (PK-like)"/>
    <property type="match status" value="1"/>
</dbReference>
<dbReference type="Gene3D" id="3.30.200.20">
    <property type="entry name" value="Phosphorylase Kinase, domain 1"/>
    <property type="match status" value="1"/>
</dbReference>
<evidence type="ECO:0000256" key="19">
    <source>
        <dbReference type="SAM" id="MobiDB-lite"/>
    </source>
</evidence>
<evidence type="ECO:0000256" key="4">
    <source>
        <dbReference type="ARBA" id="ARBA00022679"/>
    </source>
</evidence>
<dbReference type="Proteomes" id="UP000077755">
    <property type="component" value="Chromosome 4"/>
</dbReference>
<dbReference type="CDD" id="cd00028">
    <property type="entry name" value="B_lectin"/>
    <property type="match status" value="1"/>
</dbReference>
<dbReference type="SMART" id="SM00108">
    <property type="entry name" value="B_lectin"/>
    <property type="match status" value="1"/>
</dbReference>
<evidence type="ECO:0000256" key="3">
    <source>
        <dbReference type="ARBA" id="ARBA00022536"/>
    </source>
</evidence>
<evidence type="ECO:0000256" key="13">
    <source>
        <dbReference type="ARBA" id="ARBA00023170"/>
    </source>
</evidence>
<dbReference type="InterPro" id="IPR008271">
    <property type="entry name" value="Ser/Thr_kinase_AS"/>
</dbReference>
<keyword evidence="7 17" id="KW-0547">Nucleotide-binding</keyword>
<keyword evidence="12" id="KW-1015">Disulfide bond</keyword>
<evidence type="ECO:0000256" key="11">
    <source>
        <dbReference type="ARBA" id="ARBA00023136"/>
    </source>
</evidence>
<dbReference type="PROSITE" id="PS00107">
    <property type="entry name" value="PROTEIN_KINASE_ATP"/>
    <property type="match status" value="1"/>
</dbReference>
<reference evidence="24" key="1">
    <citation type="journal article" date="2016" name="Nat. Genet.">
        <title>A high-quality carrot genome assembly provides new insights into carotenoid accumulation and asterid genome evolution.</title>
        <authorList>
            <person name="Iorizzo M."/>
            <person name="Ellison S."/>
            <person name="Senalik D."/>
            <person name="Zeng P."/>
            <person name="Satapoomin P."/>
            <person name="Huang J."/>
            <person name="Bowman M."/>
            <person name="Iovene M."/>
            <person name="Sanseverino W."/>
            <person name="Cavagnaro P."/>
            <person name="Yildiz M."/>
            <person name="Macko-Podgorni A."/>
            <person name="Moranska E."/>
            <person name="Grzebelus E."/>
            <person name="Grzebelus D."/>
            <person name="Ashrafi H."/>
            <person name="Zheng Z."/>
            <person name="Cheng S."/>
            <person name="Spooner D."/>
            <person name="Van Deynze A."/>
            <person name="Simon P."/>
        </authorList>
    </citation>
    <scope>NUCLEOTIDE SEQUENCE</scope>
    <source>
        <tissue evidence="24">Leaf</tissue>
    </source>
</reference>
<keyword evidence="25" id="KW-1185">Reference proteome</keyword>
<dbReference type="CDD" id="cd14066">
    <property type="entry name" value="STKc_IRAK"/>
    <property type="match status" value="1"/>
</dbReference>
<evidence type="ECO:0000259" key="22">
    <source>
        <dbReference type="PROSITE" id="PS50011"/>
    </source>
</evidence>
<keyword evidence="10 20" id="KW-1133">Transmembrane helix</keyword>